<reference evidence="1" key="1">
    <citation type="journal article" date="2013" name="Environ. Microbiol.">
        <title>Seasonally variable intestinal metagenomes of the red palm weevil (Rhynchophorus ferrugineus).</title>
        <authorList>
            <person name="Jia S."/>
            <person name="Zhang X."/>
            <person name="Zhang G."/>
            <person name="Yin A."/>
            <person name="Zhang S."/>
            <person name="Li F."/>
            <person name="Wang L."/>
            <person name="Zhao D."/>
            <person name="Yun Q."/>
            <person name="Tala"/>
            <person name="Wang J."/>
            <person name="Sun G."/>
            <person name="Baabdullah M."/>
            <person name="Yu X."/>
            <person name="Hu S."/>
            <person name="Al-Mssallem I.S."/>
            <person name="Yu J."/>
        </authorList>
    </citation>
    <scope>NUCLEOTIDE SEQUENCE</scope>
</reference>
<accession>A0A060C3P1</accession>
<dbReference type="EMBL" id="KF122246">
    <property type="protein sequence ID" value="AIA89542.1"/>
    <property type="molecule type" value="Genomic_DNA"/>
</dbReference>
<dbReference type="Pfam" id="PF03663">
    <property type="entry name" value="Glyco_hydro_76"/>
    <property type="match status" value="1"/>
</dbReference>
<sequence>MDDNFVISKESLLTRAINQLSWYKSSGIINSDNQINDGLDDNCKNNQEYEWTYNQGALLPGLALLKITKKDDYATFGVDLINAFIKKFNYGVISEVCDDVNMCDKDQNLFKGIFMQHLIVFY</sequence>
<dbReference type="PANTHER" id="PTHR47791:SF3">
    <property type="entry name" value="MEIOTICALLY UP-REGULATED GENE 191 PROTEIN"/>
    <property type="match status" value="1"/>
</dbReference>
<dbReference type="Gene3D" id="1.50.10.20">
    <property type="match status" value="1"/>
</dbReference>
<evidence type="ECO:0000313" key="1">
    <source>
        <dbReference type="EMBL" id="AIA89542.1"/>
    </source>
</evidence>
<proteinExistence type="predicted"/>
<organism evidence="1">
    <name type="scientific">uncultured Metarhizium</name>
    <dbReference type="NCBI Taxonomy" id="556047"/>
    <lineage>
        <taxon>Eukaryota</taxon>
        <taxon>Fungi</taxon>
        <taxon>Dikarya</taxon>
        <taxon>Ascomycota</taxon>
        <taxon>Pezizomycotina</taxon>
        <taxon>Sordariomycetes</taxon>
        <taxon>Hypocreomycetidae</taxon>
        <taxon>Hypocreales</taxon>
        <taxon>Clavicipitaceae</taxon>
        <taxon>Metarhizium</taxon>
        <taxon>environmental samples</taxon>
    </lineage>
</organism>
<dbReference type="AlphaFoldDB" id="A0A060C3P1"/>
<dbReference type="InterPro" id="IPR053169">
    <property type="entry name" value="MUG_Protein"/>
</dbReference>
<dbReference type="InterPro" id="IPR005198">
    <property type="entry name" value="Glyco_hydro_76"/>
</dbReference>
<protein>
    <submittedName>
        <fullName evidence="1">Glyco_hydro_76</fullName>
    </submittedName>
</protein>
<dbReference type="GO" id="GO:0005975">
    <property type="term" value="P:carbohydrate metabolic process"/>
    <property type="evidence" value="ECO:0007669"/>
    <property type="project" value="InterPro"/>
</dbReference>
<dbReference type="PANTHER" id="PTHR47791">
    <property type="entry name" value="MEIOTICALLY UP-REGULATED GENE 191 PROTEIN"/>
    <property type="match status" value="1"/>
</dbReference>
<dbReference type="InterPro" id="IPR008928">
    <property type="entry name" value="6-hairpin_glycosidase_sf"/>
</dbReference>
<dbReference type="SUPFAM" id="SSF48208">
    <property type="entry name" value="Six-hairpin glycosidases"/>
    <property type="match status" value="1"/>
</dbReference>
<name>A0A060C3P1_9HYPO</name>